<dbReference type="EMBL" id="AFZX01000030">
    <property type="protein sequence ID" value="EHL08188.1"/>
    <property type="molecule type" value="Genomic_DNA"/>
</dbReference>
<dbReference type="AlphaFoldDB" id="G9XJP4"/>
<reference evidence="1 2" key="1">
    <citation type="submission" date="2011-08" db="EMBL/GenBank/DDBJ databases">
        <authorList>
            <person name="Weinstock G."/>
            <person name="Sodergren E."/>
            <person name="Clifton S."/>
            <person name="Fulton L."/>
            <person name="Fulton B."/>
            <person name="Courtney L."/>
            <person name="Fronick C."/>
            <person name="Harrison M."/>
            <person name="Strong C."/>
            <person name="Farmer C."/>
            <person name="Delahaunty K."/>
            <person name="Markovic C."/>
            <person name="Hall O."/>
            <person name="Minx P."/>
            <person name="Tomlinson C."/>
            <person name="Mitreva M."/>
            <person name="Hou S."/>
            <person name="Chen J."/>
            <person name="Wollam A."/>
            <person name="Pepin K.H."/>
            <person name="Johnson M."/>
            <person name="Bhonagiri V."/>
            <person name="Zhang X."/>
            <person name="Suruliraj S."/>
            <person name="Warren W."/>
            <person name="Chinwalla A."/>
            <person name="Mardis E.R."/>
            <person name="Wilson R.K."/>
        </authorList>
    </citation>
    <scope>NUCLEOTIDE SEQUENCE [LARGE SCALE GENOMIC DNA]</scope>
    <source>
        <strain evidence="1 2">DP7</strain>
    </source>
</reference>
<dbReference type="Proteomes" id="UP000004416">
    <property type="component" value="Unassembled WGS sequence"/>
</dbReference>
<evidence type="ECO:0000313" key="1">
    <source>
        <dbReference type="EMBL" id="EHL08188.1"/>
    </source>
</evidence>
<sequence length="43" mass="5043">MSPNNLVCQYRALVNAQCAGMEQKFHKFPAKKHSQSKELRIYF</sequence>
<name>G9XJP4_DESHA</name>
<accession>G9XJP4</accession>
<organism evidence="1 2">
    <name type="scientific">Desulfitobacterium hafniense DP7</name>
    <dbReference type="NCBI Taxonomy" id="537010"/>
    <lineage>
        <taxon>Bacteria</taxon>
        <taxon>Bacillati</taxon>
        <taxon>Bacillota</taxon>
        <taxon>Clostridia</taxon>
        <taxon>Eubacteriales</taxon>
        <taxon>Desulfitobacteriaceae</taxon>
        <taxon>Desulfitobacterium</taxon>
    </lineage>
</organism>
<proteinExistence type="predicted"/>
<evidence type="ECO:0000313" key="2">
    <source>
        <dbReference type="Proteomes" id="UP000004416"/>
    </source>
</evidence>
<dbReference type="HOGENOM" id="CLU_3232623_0_0_9"/>
<comment type="caution">
    <text evidence="1">The sequence shown here is derived from an EMBL/GenBank/DDBJ whole genome shotgun (WGS) entry which is preliminary data.</text>
</comment>
<protein>
    <submittedName>
        <fullName evidence="1">Uncharacterized protein</fullName>
    </submittedName>
</protein>
<gene>
    <name evidence="1" type="ORF">HMPREF0322_01175</name>
</gene>